<keyword evidence="1" id="KW-1133">Transmembrane helix</keyword>
<protein>
    <recommendedName>
        <fullName evidence="2">KAP NTPase domain-containing protein</fullName>
    </recommendedName>
</protein>
<dbReference type="RefSeq" id="WP_136403684.1">
    <property type="nucleotide sequence ID" value="NZ_SSNZ01000006.1"/>
</dbReference>
<sequence>MQEIVKPKFLPNTPIGDDLFEGKSQNKIADVVASVIQDKNFQIIGIDGSWGTGKSNLVEIIKKKLSNHHFFIYDVWGHQEDEQRKAILVELTEYISCEKRNLITNKTKWKDKLKKLLAKEKEVTTINRPYLSAGFIYSLFSIIYIPTVNTFKSDLTNFFGIQSFFWKLLLVTFPIFIVIAIYLYNFVCSWTKYDFFASFKIASQKTFQVYTNKQEEETKIETISENEPSVRDFRNWLKEIDIDLEQKKLILVFDNFDRLPKKHILSIWSSIHIFFSEEKYKNIKVIIPFDRLHIKNAFKELNSGDSSTDYANDYINKTFDLVYRVSQPILSDWKDFFKGKWEEAFGTIDEEEYLKVIQAYETFREKITPREIIACINEIVSIKLLDTSIPDRYITIFVLNKDEILESPLKAISDPTFLQGLSHLYKEEEDFQKYITALTYQINPDSALEVVYKKQLKDSIINSKEELFKEISKTSVFDKIIDSVISELSSLDTLIVILDKLDEHAKISKVHLQSLWNNIYYRTVNTFADNFSILEYQKVLTKNIDIDKSKICISKIIEKLQKYSQFDPSEFPRMINDFQNYLDKENIVINIFDILKTMPIKDVDAKHFIKFIQGQKDNYKNYRISTNENNLNEFLSSQEYQQQNLDYLKAIANDYNLSDFEANIKGKIKENKGAISTLKPLINILKIISGHPLDTNLTDSDIYSLFNQTNNDEDFYYDLICLRLSKSNNFDNHYARYFNQILDSNDINLAKQIAERIEFYIDFDDFLINGKHFSNSPLYKNATNYLLTLTDTEHLYILKDLLNNFDEICNNLDIAPDILINKLNTLLDDTLKPEHIEEFPTSLFDDIKQNDCHLKHELFQLANTYYKNLNKEQWSNIFEDFETEEYTRLKTIEFSDWNSYSLEALKTVLSTSIKDNTFSNIDEWEYLLNSFIKSGLSLDNTLKDLRDIFYSNAGYISIDLFKLLFKPFIDHSILQDNPKEAFRTFIKADFLNDSKIIQLLTDNSEKVKEIMQALDNTSLADFKQAINDKINDDNIKLLATKLGIKTNKKK</sequence>
<organism evidence="3 4">
    <name type="scientific">Flavobacterium supellecticarium</name>
    <dbReference type="NCBI Taxonomy" id="2565924"/>
    <lineage>
        <taxon>Bacteria</taxon>
        <taxon>Pseudomonadati</taxon>
        <taxon>Bacteroidota</taxon>
        <taxon>Flavobacteriia</taxon>
        <taxon>Flavobacteriales</taxon>
        <taxon>Flavobacteriaceae</taxon>
        <taxon>Flavobacterium</taxon>
    </lineage>
</organism>
<evidence type="ECO:0000256" key="1">
    <source>
        <dbReference type="SAM" id="Phobius"/>
    </source>
</evidence>
<dbReference type="Proteomes" id="UP000307507">
    <property type="component" value="Unassembled WGS sequence"/>
</dbReference>
<dbReference type="AlphaFoldDB" id="A0A4S3ZTV8"/>
<evidence type="ECO:0000313" key="4">
    <source>
        <dbReference type="Proteomes" id="UP000307507"/>
    </source>
</evidence>
<dbReference type="InterPro" id="IPR011646">
    <property type="entry name" value="KAP_P-loop"/>
</dbReference>
<dbReference type="InterPro" id="IPR027417">
    <property type="entry name" value="P-loop_NTPase"/>
</dbReference>
<feature type="transmembrane region" description="Helical" evidence="1">
    <location>
        <begin position="130"/>
        <end position="152"/>
    </location>
</feature>
<proteinExistence type="predicted"/>
<accession>A0A4S3ZTV8</accession>
<feature type="domain" description="KAP NTPase" evidence="2">
    <location>
        <begin position="26"/>
        <end position="382"/>
    </location>
</feature>
<evidence type="ECO:0000313" key="3">
    <source>
        <dbReference type="EMBL" id="THF49176.1"/>
    </source>
</evidence>
<dbReference type="OrthoDB" id="88903at2"/>
<comment type="caution">
    <text evidence="3">The sequence shown here is derived from an EMBL/GenBank/DDBJ whole genome shotgun (WGS) entry which is preliminary data.</text>
</comment>
<evidence type="ECO:0000259" key="2">
    <source>
        <dbReference type="Pfam" id="PF07693"/>
    </source>
</evidence>
<dbReference type="SUPFAM" id="SSF52540">
    <property type="entry name" value="P-loop containing nucleoside triphosphate hydrolases"/>
    <property type="match status" value="1"/>
</dbReference>
<gene>
    <name evidence="3" type="ORF">E6C50_13115</name>
</gene>
<dbReference type="Gene3D" id="3.40.50.300">
    <property type="entry name" value="P-loop containing nucleotide triphosphate hydrolases"/>
    <property type="match status" value="1"/>
</dbReference>
<keyword evidence="4" id="KW-1185">Reference proteome</keyword>
<dbReference type="EMBL" id="SSNZ01000006">
    <property type="protein sequence ID" value="THF49176.1"/>
    <property type="molecule type" value="Genomic_DNA"/>
</dbReference>
<name>A0A4S3ZTV8_9FLAO</name>
<feature type="transmembrane region" description="Helical" evidence="1">
    <location>
        <begin position="164"/>
        <end position="184"/>
    </location>
</feature>
<reference evidence="3 4" key="1">
    <citation type="submission" date="2019-04" db="EMBL/GenBank/DDBJ databases">
        <title>Flavobacterium sp. nov. isolated from construction timber.</title>
        <authorList>
            <person name="Lin S.-Y."/>
            <person name="Chang C.-T."/>
            <person name="Young C.-C."/>
        </authorList>
    </citation>
    <scope>NUCLEOTIDE SEQUENCE [LARGE SCALE GENOMIC DNA]</scope>
    <source>
        <strain evidence="3 4">CC-CTC003</strain>
    </source>
</reference>
<dbReference type="Pfam" id="PF07693">
    <property type="entry name" value="KAP_NTPase"/>
    <property type="match status" value="1"/>
</dbReference>
<keyword evidence="1" id="KW-0472">Membrane</keyword>
<keyword evidence="1" id="KW-0812">Transmembrane</keyword>